<dbReference type="RefSeq" id="WP_186835258.1">
    <property type="nucleotide sequence ID" value="NZ_JACOOQ010000014.1"/>
</dbReference>
<dbReference type="Proteomes" id="UP000662088">
    <property type="component" value="Unassembled WGS sequence"/>
</dbReference>
<dbReference type="InterPro" id="IPR023195">
    <property type="entry name" value="Nict_dMeBzImd_PRibTrfase_N"/>
</dbReference>
<dbReference type="EMBL" id="JACOOQ010000014">
    <property type="protein sequence ID" value="MBC5640534.1"/>
    <property type="molecule type" value="Genomic_DNA"/>
</dbReference>
<proteinExistence type="inferred from homology"/>
<dbReference type="FunFam" id="3.40.50.10210:FF:000001">
    <property type="entry name" value="Nicotinate-nucleotide--dimethylbenzimidazole phosphoribosyltransferase"/>
    <property type="match status" value="1"/>
</dbReference>
<comment type="similarity">
    <text evidence="3">Belongs to the CobT family.</text>
</comment>
<comment type="function">
    <text evidence="1">Catalyzes the synthesis of alpha-ribazole-5'-phosphate from nicotinate mononucleotide (NAMN) and 5,6-dimethylbenzimidazole (DMB).</text>
</comment>
<keyword evidence="12" id="KW-1185">Reference proteome</keyword>
<evidence type="ECO:0000313" key="12">
    <source>
        <dbReference type="Proteomes" id="UP000662088"/>
    </source>
</evidence>
<dbReference type="UniPathway" id="UPA00061">
    <property type="reaction ID" value="UER00516"/>
</dbReference>
<dbReference type="CDD" id="cd02439">
    <property type="entry name" value="DMB-PRT_CobT"/>
    <property type="match status" value="1"/>
</dbReference>
<evidence type="ECO:0000256" key="4">
    <source>
        <dbReference type="ARBA" id="ARBA00011991"/>
    </source>
</evidence>
<dbReference type="PANTHER" id="PTHR43463">
    <property type="entry name" value="NICOTINATE-NUCLEOTIDE--DIMETHYLBENZIMIDAZOLE PHOSPHORIBOSYLTRANSFERASE"/>
    <property type="match status" value="1"/>
</dbReference>
<evidence type="ECO:0000256" key="1">
    <source>
        <dbReference type="ARBA" id="ARBA00002197"/>
    </source>
</evidence>
<accession>A0A8I0ADS1</accession>
<dbReference type="InterPro" id="IPR017846">
    <property type="entry name" value="Nict_dMeBzImd_PRibTrfase_bact"/>
</dbReference>
<reference evidence="11" key="1">
    <citation type="submission" date="2020-08" db="EMBL/GenBank/DDBJ databases">
        <title>Genome public.</title>
        <authorList>
            <person name="Liu C."/>
            <person name="Sun Q."/>
        </authorList>
    </citation>
    <scope>NUCLEOTIDE SEQUENCE</scope>
    <source>
        <strain evidence="11">NSJ-42</strain>
    </source>
</reference>
<evidence type="ECO:0000256" key="7">
    <source>
        <dbReference type="ARBA" id="ARBA00022676"/>
    </source>
</evidence>
<organism evidence="11 12">
    <name type="scientific">Clostridium lentum</name>
    <dbReference type="NCBI Taxonomy" id="2763037"/>
    <lineage>
        <taxon>Bacteria</taxon>
        <taxon>Bacillati</taxon>
        <taxon>Bacillota</taxon>
        <taxon>Clostridia</taxon>
        <taxon>Eubacteriales</taxon>
        <taxon>Clostridiaceae</taxon>
        <taxon>Clostridium</taxon>
    </lineage>
</organism>
<dbReference type="GO" id="GO:0009236">
    <property type="term" value="P:cobalamin biosynthetic process"/>
    <property type="evidence" value="ECO:0007669"/>
    <property type="project" value="UniProtKB-UniRule"/>
</dbReference>
<dbReference type="NCBIfam" id="NF000996">
    <property type="entry name" value="PRK00105.1"/>
    <property type="match status" value="1"/>
</dbReference>
<dbReference type="Gene3D" id="3.40.50.10210">
    <property type="match status" value="1"/>
</dbReference>
<evidence type="ECO:0000256" key="5">
    <source>
        <dbReference type="ARBA" id="ARBA00015486"/>
    </source>
</evidence>
<evidence type="ECO:0000256" key="9">
    <source>
        <dbReference type="ARBA" id="ARBA00047340"/>
    </source>
</evidence>
<comment type="caution">
    <text evidence="11">The sequence shown here is derived from an EMBL/GenBank/DDBJ whole genome shotgun (WGS) entry which is preliminary data.</text>
</comment>
<comment type="catalytic activity">
    <reaction evidence="9">
        <text>5,6-dimethylbenzimidazole + nicotinate beta-D-ribonucleotide = alpha-ribazole 5'-phosphate + nicotinate + H(+)</text>
        <dbReference type="Rhea" id="RHEA:11196"/>
        <dbReference type="ChEBI" id="CHEBI:15378"/>
        <dbReference type="ChEBI" id="CHEBI:15890"/>
        <dbReference type="ChEBI" id="CHEBI:32544"/>
        <dbReference type="ChEBI" id="CHEBI:57502"/>
        <dbReference type="ChEBI" id="CHEBI:57918"/>
        <dbReference type="EC" id="2.4.2.21"/>
    </reaction>
</comment>
<evidence type="ECO:0000256" key="10">
    <source>
        <dbReference type="NCBIfam" id="TIGR03160"/>
    </source>
</evidence>
<dbReference type="InterPro" id="IPR036087">
    <property type="entry name" value="Nict_dMeBzImd_PRibTrfase_sf"/>
</dbReference>
<name>A0A8I0ADS1_9CLOT</name>
<dbReference type="PANTHER" id="PTHR43463:SF1">
    <property type="entry name" value="NICOTINATE-NUCLEOTIDE--DIMETHYLBENZIMIDAZOLE PHOSPHORIBOSYLTRANSFERASE"/>
    <property type="match status" value="1"/>
</dbReference>
<protein>
    <recommendedName>
        <fullName evidence="5 10">Nicotinate-nucleotide--dimethylbenzimidazole phosphoribosyltransferase</fullName>
        <ecNumber evidence="4 10">2.4.2.21</ecNumber>
    </recommendedName>
</protein>
<keyword evidence="8 11" id="KW-0808">Transferase</keyword>
<keyword evidence="6" id="KW-0169">Cobalamin biosynthesis</keyword>
<dbReference type="Pfam" id="PF02277">
    <property type="entry name" value="DBI_PRT"/>
    <property type="match status" value="1"/>
</dbReference>
<dbReference type="GO" id="GO:0008939">
    <property type="term" value="F:nicotinate-nucleotide-dimethylbenzimidazole phosphoribosyltransferase activity"/>
    <property type="evidence" value="ECO:0007669"/>
    <property type="project" value="UniProtKB-UniRule"/>
</dbReference>
<dbReference type="NCBIfam" id="TIGR03160">
    <property type="entry name" value="cobT_DBIPRT"/>
    <property type="match status" value="1"/>
</dbReference>
<evidence type="ECO:0000256" key="8">
    <source>
        <dbReference type="ARBA" id="ARBA00022679"/>
    </source>
</evidence>
<sequence length="354" mass="37730">MSVYLKDMLSVIKELDIDAMKVSEKRWNNIAKPLNGLGLLEEVVIKIAGITRNPNVNLKKRAVVVMCADNGVVEEGVTQTGQEVTAIVAANMVKGETSVNNMAKCVNVDVIPVDIGIARDMYIDGLIEKKLMYGTKNMTKEPAMTKYTAIEAVECGIKIVKDLKDKGYGIIATGEMGIGNTTTSSAIAAVLLDRNVEEVTGRGAGLSSSGLDKKINSIKKAIEINNPEKEDPIDVLSKVGGLDIAGLVGVFIGGAALNIPIVIDGFISAVAALVAVKICPKVKGYIIPSHLSKEPAAIAIMEELNLNPFIDCNMCLGEGTGAVAVMPLLDMAMTVYKNMSTFEEINIDKYKPLS</sequence>
<evidence type="ECO:0000256" key="2">
    <source>
        <dbReference type="ARBA" id="ARBA00005049"/>
    </source>
</evidence>
<dbReference type="AlphaFoldDB" id="A0A8I0ADS1"/>
<evidence type="ECO:0000256" key="3">
    <source>
        <dbReference type="ARBA" id="ARBA00007110"/>
    </source>
</evidence>
<dbReference type="SUPFAM" id="SSF52733">
    <property type="entry name" value="Nicotinate mononucleotide:5,6-dimethylbenzimidazole phosphoribosyltransferase (CobT)"/>
    <property type="match status" value="1"/>
</dbReference>
<gene>
    <name evidence="11" type="primary">cobT</name>
    <name evidence="11" type="ORF">H8R92_08910</name>
</gene>
<keyword evidence="7 11" id="KW-0328">Glycosyltransferase</keyword>
<dbReference type="Gene3D" id="1.10.1610.10">
    <property type="match status" value="1"/>
</dbReference>
<comment type="pathway">
    <text evidence="2">Nucleoside biosynthesis; alpha-ribazole biosynthesis; alpha-ribazole from 5,6-dimethylbenzimidazole: step 1/2.</text>
</comment>
<dbReference type="EC" id="2.4.2.21" evidence="4 10"/>
<evidence type="ECO:0000313" key="11">
    <source>
        <dbReference type="EMBL" id="MBC5640534.1"/>
    </source>
</evidence>
<evidence type="ECO:0000256" key="6">
    <source>
        <dbReference type="ARBA" id="ARBA00022573"/>
    </source>
</evidence>
<dbReference type="InterPro" id="IPR003200">
    <property type="entry name" value="Nict_dMeBzImd_PRibTrfase"/>
</dbReference>